<evidence type="ECO:0000259" key="1">
    <source>
        <dbReference type="Pfam" id="PF09989"/>
    </source>
</evidence>
<dbReference type="AlphaFoldDB" id="A0A154BN59"/>
<dbReference type="Pfam" id="PF09989">
    <property type="entry name" value="DUF2229"/>
    <property type="match status" value="1"/>
</dbReference>
<dbReference type="RefSeq" id="WP_066245013.1">
    <property type="nucleotide sequence ID" value="NZ_LSGP01000025.1"/>
</dbReference>
<dbReference type="InterPro" id="IPR051805">
    <property type="entry name" value="Dehydratase_Activator_Redct"/>
</dbReference>
<comment type="caution">
    <text evidence="2">The sequence shown here is derived from an EMBL/GenBank/DDBJ whole genome shotgun (WGS) entry which is preliminary data.</text>
</comment>
<sequence>MSVRIGLPRGLLYYQYGTVWEKFLHELGAEVVISGDTTKATLDHGSVLDEVCLPVKVYFGHVCDLYKEVDYLFSPRLISVSARQYTCPKIIGMTDMLRSNFKKLPPIIDTNVNLRQNQYSLYQAIVSLGRTLGRGPIPSLYAWYSASKYQKQQRISYKDEPDQQRIGLIGHPYILNDRQISMNVINKLRKFGCVVETPEDVSCHQSTAAVKDWKRIFWSSSHHMAGAALVLMQRPRPVDGIIFITSFSCGPDTLIGELINRRAQSLNIPFMLLTIDEHTAEAGFITRLEAFTDMLSRRKKP</sequence>
<proteinExistence type="predicted"/>
<evidence type="ECO:0000313" key="2">
    <source>
        <dbReference type="EMBL" id="KYZ75325.1"/>
    </source>
</evidence>
<dbReference type="InterPro" id="IPR018709">
    <property type="entry name" value="CoA_activase_DUF2229"/>
</dbReference>
<evidence type="ECO:0000313" key="3">
    <source>
        <dbReference type="Proteomes" id="UP000076268"/>
    </source>
</evidence>
<dbReference type="Gene3D" id="3.40.50.11900">
    <property type="match status" value="1"/>
</dbReference>
<gene>
    <name evidence="2" type="ORF">AXX12_14315</name>
</gene>
<organism evidence="2 3">
    <name type="scientific">Anaerosporomusa subterranea</name>
    <dbReference type="NCBI Taxonomy" id="1794912"/>
    <lineage>
        <taxon>Bacteria</taxon>
        <taxon>Bacillati</taxon>
        <taxon>Bacillota</taxon>
        <taxon>Negativicutes</taxon>
        <taxon>Acetonemataceae</taxon>
        <taxon>Anaerosporomusa</taxon>
    </lineage>
</organism>
<feature type="domain" description="DUF2229" evidence="1">
    <location>
        <begin position="4"/>
        <end position="199"/>
    </location>
</feature>
<reference evidence="2 3" key="1">
    <citation type="submission" date="2016-02" db="EMBL/GenBank/DDBJ databases">
        <title>Anaerosporomusa subterraneum gen. nov., sp. nov., a spore-forming obligate anaerobe isolated from saprolite.</title>
        <authorList>
            <person name="Choi J.K."/>
            <person name="Shah M."/>
            <person name="Yee N."/>
        </authorList>
    </citation>
    <scope>NUCLEOTIDE SEQUENCE [LARGE SCALE GENOMIC DNA]</scope>
    <source>
        <strain evidence="2 3">RU4</strain>
    </source>
</reference>
<dbReference type="STRING" id="1794912.AXX12_14315"/>
<accession>A0A154BN59</accession>
<dbReference type="PANTHER" id="PTHR32329">
    <property type="entry name" value="BIFUNCTIONAL PROTEIN [INCLUDES 2-HYDROXYACYL-COA DEHYDRATASE (N-TER) AND ITS ACTIVATOR DOMAIN (C_TERM)-RELATED"/>
    <property type="match status" value="1"/>
</dbReference>
<dbReference type="EMBL" id="LSGP01000025">
    <property type="protein sequence ID" value="KYZ75325.1"/>
    <property type="molecule type" value="Genomic_DNA"/>
</dbReference>
<dbReference type="PANTHER" id="PTHR32329:SF2">
    <property type="entry name" value="BIFUNCTIONAL PROTEIN [INCLUDES 2-HYDROXYACYL-COA DEHYDRATASE (N-TER) AND ITS ACTIVATOR DOMAIN (C_TERM)"/>
    <property type="match status" value="1"/>
</dbReference>
<protein>
    <recommendedName>
        <fullName evidence="1">DUF2229 domain-containing protein</fullName>
    </recommendedName>
</protein>
<dbReference type="Proteomes" id="UP000076268">
    <property type="component" value="Unassembled WGS sequence"/>
</dbReference>
<dbReference type="OrthoDB" id="9780120at2"/>
<keyword evidence="3" id="KW-1185">Reference proteome</keyword>
<name>A0A154BN59_ANASB</name>